<comment type="subcellular location">
    <subcellularLocation>
        <location evidence="1">Cell membrane</location>
        <topology evidence="1">Multi-pass membrane protein</topology>
    </subcellularLocation>
</comment>
<evidence type="ECO:0000256" key="4">
    <source>
        <dbReference type="ARBA" id="ARBA00022989"/>
    </source>
</evidence>
<keyword evidence="10" id="KW-1185">Reference proteome</keyword>
<keyword evidence="2" id="KW-1003">Cell membrane</keyword>
<dbReference type="PANTHER" id="PTHR30572:SF4">
    <property type="entry name" value="ABC TRANSPORTER PERMEASE YTRF"/>
    <property type="match status" value="1"/>
</dbReference>
<name>A0ABS7Z9Z6_9MICO</name>
<evidence type="ECO:0000256" key="6">
    <source>
        <dbReference type="ARBA" id="ARBA00038076"/>
    </source>
</evidence>
<evidence type="ECO:0000256" key="2">
    <source>
        <dbReference type="ARBA" id="ARBA00022475"/>
    </source>
</evidence>
<evidence type="ECO:0000259" key="8">
    <source>
        <dbReference type="Pfam" id="PF02687"/>
    </source>
</evidence>
<feature type="transmembrane region" description="Helical" evidence="7">
    <location>
        <begin position="259"/>
        <end position="280"/>
    </location>
</feature>
<accession>A0ABS7Z9Z6</accession>
<comment type="caution">
    <text evidence="9">The sequence shown here is derived from an EMBL/GenBank/DDBJ whole genome shotgun (WGS) entry which is preliminary data.</text>
</comment>
<feature type="transmembrane region" description="Helical" evidence="7">
    <location>
        <begin position="341"/>
        <end position="363"/>
    </location>
</feature>
<dbReference type="InterPro" id="IPR003838">
    <property type="entry name" value="ABC3_permease_C"/>
</dbReference>
<evidence type="ECO:0000313" key="10">
    <source>
        <dbReference type="Proteomes" id="UP001319870"/>
    </source>
</evidence>
<evidence type="ECO:0000256" key="1">
    <source>
        <dbReference type="ARBA" id="ARBA00004651"/>
    </source>
</evidence>
<keyword evidence="5 7" id="KW-0472">Membrane</keyword>
<dbReference type="InterPro" id="IPR050250">
    <property type="entry name" value="Macrolide_Exporter_MacB"/>
</dbReference>
<feature type="transmembrane region" description="Helical" evidence="7">
    <location>
        <begin position="300"/>
        <end position="329"/>
    </location>
</feature>
<keyword evidence="3 7" id="KW-0812">Transmembrane</keyword>
<organism evidence="9 10">
    <name type="scientific">Isoptericola luteus</name>
    <dbReference type="NCBI Taxonomy" id="2879484"/>
    <lineage>
        <taxon>Bacteria</taxon>
        <taxon>Bacillati</taxon>
        <taxon>Actinomycetota</taxon>
        <taxon>Actinomycetes</taxon>
        <taxon>Micrococcales</taxon>
        <taxon>Promicromonosporaceae</taxon>
        <taxon>Isoptericola</taxon>
    </lineage>
</organism>
<dbReference type="Proteomes" id="UP001319870">
    <property type="component" value="Unassembled WGS sequence"/>
</dbReference>
<sequence length="374" mass="38973">MSRGRGPVRVLLRETVAAARAQRIVSLLTLLVVLGATTTTLVTAGRAEGAQSAVLAQIEQAGIRTVSVHAPVNGGAPLMSDLVDRFAAYDLVESALGFGPATDVRAAANTAGELVALRDVYGKIAEDAPASLTPVAGTRQVWATAQAVETLGLPGRGLVRAPYSETEYLVADEIELPMAVRSWDPVLLAPAVADTGDDPAPINTLVIVARRAADVGAVTELVRQELADIPAQDLMVETSQELADAYGMVDGELTRQNRAIILGSLASAVAAVTVVVWGAAMIRRRDFGRRRALGATRRMILTLVVAQVALLSVAGAVLGAAVGSAWLWWSGDPLPDPAYVASLAVVVAATTAVMSAVPAWWAACRDPLSELRVP</sequence>
<dbReference type="Pfam" id="PF02687">
    <property type="entry name" value="FtsX"/>
    <property type="match status" value="1"/>
</dbReference>
<dbReference type="PANTHER" id="PTHR30572">
    <property type="entry name" value="MEMBRANE COMPONENT OF TRANSPORTER-RELATED"/>
    <property type="match status" value="1"/>
</dbReference>
<evidence type="ECO:0000256" key="7">
    <source>
        <dbReference type="SAM" id="Phobius"/>
    </source>
</evidence>
<proteinExistence type="inferred from homology"/>
<feature type="domain" description="ABC3 transporter permease C-terminal" evidence="8">
    <location>
        <begin position="260"/>
        <end position="363"/>
    </location>
</feature>
<dbReference type="RefSeq" id="WP_225563605.1">
    <property type="nucleotide sequence ID" value="NZ_JAIXCQ010000001.1"/>
</dbReference>
<comment type="similarity">
    <text evidence="6">Belongs to the ABC-4 integral membrane protein family.</text>
</comment>
<evidence type="ECO:0000256" key="3">
    <source>
        <dbReference type="ARBA" id="ARBA00022692"/>
    </source>
</evidence>
<keyword evidence="4 7" id="KW-1133">Transmembrane helix</keyword>
<evidence type="ECO:0000313" key="9">
    <source>
        <dbReference type="EMBL" id="MCA5891880.1"/>
    </source>
</evidence>
<protein>
    <recommendedName>
        <fullName evidence="8">ABC3 transporter permease C-terminal domain-containing protein</fullName>
    </recommendedName>
</protein>
<gene>
    <name evidence="9" type="ORF">LEP48_00755</name>
</gene>
<reference evidence="9 10" key="1">
    <citation type="submission" date="2021-09" db="EMBL/GenBank/DDBJ databases">
        <title>Isoptericola luteus sp. nov., a novel bacterium isolated from Harbin, the capital city of Heilongjiang province.</title>
        <authorList>
            <person name="Li J."/>
        </authorList>
    </citation>
    <scope>NUCLEOTIDE SEQUENCE [LARGE SCALE GENOMIC DNA]</scope>
    <source>
        <strain evidence="9 10">NEAU-Y5</strain>
    </source>
</reference>
<evidence type="ECO:0000256" key="5">
    <source>
        <dbReference type="ARBA" id="ARBA00023136"/>
    </source>
</evidence>
<dbReference type="EMBL" id="JAIXCQ010000001">
    <property type="protein sequence ID" value="MCA5891880.1"/>
    <property type="molecule type" value="Genomic_DNA"/>
</dbReference>